<evidence type="ECO:0000313" key="3">
    <source>
        <dbReference type="Proteomes" id="UP001231189"/>
    </source>
</evidence>
<dbReference type="Proteomes" id="UP001231189">
    <property type="component" value="Unassembled WGS sequence"/>
</dbReference>
<name>A0AAD8S5F3_LOLMU</name>
<dbReference type="EMBL" id="JAUUTY010000004">
    <property type="protein sequence ID" value="KAK1645266.1"/>
    <property type="molecule type" value="Genomic_DNA"/>
</dbReference>
<evidence type="ECO:0000313" key="2">
    <source>
        <dbReference type="EMBL" id="KAK1645267.1"/>
    </source>
</evidence>
<protein>
    <submittedName>
        <fullName evidence="1">Uncharacterized protein</fullName>
    </submittedName>
</protein>
<dbReference type="PANTHER" id="PTHR33165:SF49">
    <property type="entry name" value="DUF295 DOMAIN-CONTAINING PROTEIN"/>
    <property type="match status" value="1"/>
</dbReference>
<organism evidence="1 3">
    <name type="scientific">Lolium multiflorum</name>
    <name type="common">Italian ryegrass</name>
    <name type="synonym">Lolium perenne subsp. multiflorum</name>
    <dbReference type="NCBI Taxonomy" id="4521"/>
    <lineage>
        <taxon>Eukaryota</taxon>
        <taxon>Viridiplantae</taxon>
        <taxon>Streptophyta</taxon>
        <taxon>Embryophyta</taxon>
        <taxon>Tracheophyta</taxon>
        <taxon>Spermatophyta</taxon>
        <taxon>Magnoliopsida</taxon>
        <taxon>Liliopsida</taxon>
        <taxon>Poales</taxon>
        <taxon>Poaceae</taxon>
        <taxon>BOP clade</taxon>
        <taxon>Pooideae</taxon>
        <taxon>Poodae</taxon>
        <taxon>Poeae</taxon>
        <taxon>Poeae Chloroplast Group 2 (Poeae type)</taxon>
        <taxon>Loliodinae</taxon>
        <taxon>Loliinae</taxon>
        <taxon>Lolium</taxon>
    </lineage>
</organism>
<comment type="caution">
    <text evidence="1">The sequence shown here is derived from an EMBL/GenBank/DDBJ whole genome shotgun (WGS) entry which is preliminary data.</text>
</comment>
<dbReference type="AlphaFoldDB" id="A0AAD8S5F3"/>
<keyword evidence="3" id="KW-1185">Reference proteome</keyword>
<dbReference type="PANTHER" id="PTHR33165">
    <property type="entry name" value="F-BOX DOMAIN CONTAINING PROTEIN-LIKE-RELATED"/>
    <property type="match status" value="1"/>
</dbReference>
<gene>
    <name evidence="1" type="ORF">QYE76_063071</name>
    <name evidence="2" type="ORF">QYE76_063072</name>
</gene>
<dbReference type="EMBL" id="JAUUTY010000004">
    <property type="protein sequence ID" value="KAK1645267.1"/>
    <property type="molecule type" value="Genomic_DNA"/>
</dbReference>
<reference evidence="1" key="1">
    <citation type="submission" date="2023-07" db="EMBL/GenBank/DDBJ databases">
        <title>A chromosome-level genome assembly of Lolium multiflorum.</title>
        <authorList>
            <person name="Chen Y."/>
            <person name="Copetti D."/>
            <person name="Kolliker R."/>
            <person name="Studer B."/>
        </authorList>
    </citation>
    <scope>NUCLEOTIDE SEQUENCE</scope>
    <source>
        <strain evidence="1">02402/16</strain>
        <tissue evidence="1">Leaf</tissue>
    </source>
</reference>
<proteinExistence type="predicted"/>
<evidence type="ECO:0000313" key="1">
    <source>
        <dbReference type="EMBL" id="KAK1645266.1"/>
    </source>
</evidence>
<accession>A0AAD8S5F3</accession>
<sequence length="350" mass="37701">MHGTTSGGGGRRCRTFPWLPPATRRPTVSWESLQGDLVRLVASSLLAGDLLDYVRFRAVCTHWRSETPSPRGRGVLDPCFHPRRWKMFPEGRGLYPGHPELGDYIRFFNLDSGVFVRFRLPLFTNHCILDSVYGLLLLQRDEDAAIRLLHPFTGDIVELPPLTTLVSQKPDGGTWPLSLLNEIFVGARWDKVPSFVVHQGRVLIIHSLFPLNILKSFTQISGFTCNSEKTIANSAVSILARFAYTLLKSRSGSRSETGSGSACPRSPLGELAGDGSGEFPPVAASGGVCAAGMCGALLSCAWSGWWRAPALSAAGEELGGVAPNERSGDGSACEAAARCTGDENSLTSLA</sequence>